<dbReference type="AlphaFoldDB" id="A0ABD3V2Q8"/>
<keyword evidence="5" id="KW-0272">Extracellular matrix</keyword>
<evidence type="ECO:0000256" key="1">
    <source>
        <dbReference type="ARBA" id="ARBA00004437"/>
    </source>
</evidence>
<comment type="caution">
    <text evidence="11">Lacks conserved residue(s) required for the propagation of feature annotation.</text>
</comment>
<organism evidence="15 16">
    <name type="scientific">Sinanodonta woodiana</name>
    <name type="common">Chinese pond mussel</name>
    <name type="synonym">Anodonta woodiana</name>
    <dbReference type="NCBI Taxonomy" id="1069815"/>
    <lineage>
        <taxon>Eukaryota</taxon>
        <taxon>Metazoa</taxon>
        <taxon>Spiralia</taxon>
        <taxon>Lophotrochozoa</taxon>
        <taxon>Mollusca</taxon>
        <taxon>Bivalvia</taxon>
        <taxon>Autobranchia</taxon>
        <taxon>Heteroconchia</taxon>
        <taxon>Palaeoheterodonta</taxon>
        <taxon>Unionida</taxon>
        <taxon>Unionoidea</taxon>
        <taxon>Unionidae</taxon>
        <taxon>Unioninae</taxon>
        <taxon>Sinanodonta</taxon>
    </lineage>
</organism>
<evidence type="ECO:0000256" key="3">
    <source>
        <dbReference type="ARBA" id="ARBA00004593"/>
    </source>
</evidence>
<dbReference type="PROSITE" id="PS50026">
    <property type="entry name" value="EGF_3"/>
    <property type="match status" value="1"/>
</dbReference>
<sequence length="231" mass="25929">MGLLLKVILPFKEIYDNRTSSEFQSLATHFSLSLTDIYKNITGFKSIEVLRFRPGSVIVDYVVNFYPTVNIETIAYEIQTKVVSSLKIVAGASVDIDYTSEVMKEKLAAVRDMDLCSLTSADLCPFGYSCKRSRWSSVLCVDRCNSTVCQNNGECYIDHHNSEVQCRCSINNGIAYSGNRCEIKAEVIPAEEKNLYLIISCSIAGGILIIAIIIECRSYAFYTIQWCPRCQ</sequence>
<evidence type="ECO:0000256" key="9">
    <source>
        <dbReference type="ARBA" id="ARBA00023180"/>
    </source>
</evidence>
<keyword evidence="11" id="KW-0245">EGF-like domain</keyword>
<dbReference type="EMBL" id="JBJQND010000014">
    <property type="protein sequence ID" value="KAL3854928.1"/>
    <property type="molecule type" value="Genomic_DNA"/>
</dbReference>
<feature type="domain" description="SEA" evidence="13">
    <location>
        <begin position="1"/>
        <end position="108"/>
    </location>
</feature>
<evidence type="ECO:0000256" key="4">
    <source>
        <dbReference type="ARBA" id="ARBA00022525"/>
    </source>
</evidence>
<dbReference type="GO" id="GO:0001917">
    <property type="term" value="C:photoreceptor inner segment"/>
    <property type="evidence" value="ECO:0007669"/>
    <property type="project" value="UniProtKB-SubCell"/>
</dbReference>
<dbReference type="PROSITE" id="PS50024">
    <property type="entry name" value="SEA"/>
    <property type="match status" value="1"/>
</dbReference>
<dbReference type="GO" id="GO:0033165">
    <property type="term" value="C:interphotoreceptor matrix"/>
    <property type="evidence" value="ECO:0007669"/>
    <property type="project" value="UniProtKB-SubCell"/>
</dbReference>
<evidence type="ECO:0000256" key="2">
    <source>
        <dbReference type="ARBA" id="ARBA00004504"/>
    </source>
</evidence>
<keyword evidence="10" id="KW-0966">Cell projection</keyword>
<keyword evidence="12" id="KW-0812">Transmembrane</keyword>
<evidence type="ECO:0000313" key="16">
    <source>
        <dbReference type="Proteomes" id="UP001634394"/>
    </source>
</evidence>
<evidence type="ECO:0000313" key="15">
    <source>
        <dbReference type="EMBL" id="KAL3854928.1"/>
    </source>
</evidence>
<dbReference type="PANTHER" id="PTHR12199">
    <property type="entry name" value="INTERPHOTORECEPTOR MATRIX PROTEOGLYCAN"/>
    <property type="match status" value="1"/>
</dbReference>
<evidence type="ECO:0000256" key="8">
    <source>
        <dbReference type="ARBA" id="ARBA00022737"/>
    </source>
</evidence>
<comment type="subcellular location">
    <subcellularLocation>
        <location evidence="2">Cell projection</location>
        <location evidence="2">Cilium</location>
        <location evidence="2">Photoreceptor outer segment</location>
    </subcellularLocation>
    <subcellularLocation>
        <location evidence="1">Photoreceptor inner segment</location>
    </subcellularLocation>
    <subcellularLocation>
        <location evidence="3">Secreted</location>
        <location evidence="3">Extracellular space</location>
        <location evidence="3">Extracellular matrix</location>
        <location evidence="3">Interphotoreceptor matrix</location>
    </subcellularLocation>
</comment>
<evidence type="ECO:0000259" key="14">
    <source>
        <dbReference type="PROSITE" id="PS50026"/>
    </source>
</evidence>
<dbReference type="Gene3D" id="2.10.25.10">
    <property type="entry name" value="Laminin"/>
    <property type="match status" value="1"/>
</dbReference>
<keyword evidence="11" id="KW-1015">Disulfide bond</keyword>
<keyword evidence="8" id="KW-0677">Repeat</keyword>
<evidence type="ECO:0000256" key="12">
    <source>
        <dbReference type="SAM" id="Phobius"/>
    </source>
</evidence>
<accession>A0ABD3V2Q8</accession>
<protein>
    <submittedName>
        <fullName evidence="15">Uncharacterized protein</fullName>
    </submittedName>
</protein>
<dbReference type="Gene3D" id="3.30.70.960">
    <property type="entry name" value="SEA domain"/>
    <property type="match status" value="1"/>
</dbReference>
<keyword evidence="6" id="KW-0358">Heparin-binding</keyword>
<keyword evidence="7" id="KW-0732">Signal</keyword>
<reference evidence="15 16" key="1">
    <citation type="submission" date="2024-11" db="EMBL/GenBank/DDBJ databases">
        <title>Chromosome-level genome assembly of the freshwater bivalve Anodonta woodiana.</title>
        <authorList>
            <person name="Chen X."/>
        </authorList>
    </citation>
    <scope>NUCLEOTIDE SEQUENCE [LARGE SCALE GENOMIC DNA]</scope>
    <source>
        <strain evidence="15">MN2024</strain>
        <tissue evidence="15">Gills</tissue>
    </source>
</reference>
<dbReference type="Proteomes" id="UP001634394">
    <property type="component" value="Unassembled WGS sequence"/>
</dbReference>
<dbReference type="InterPro" id="IPR039861">
    <property type="entry name" value="IMPG"/>
</dbReference>
<dbReference type="GO" id="GO:0001750">
    <property type="term" value="C:photoreceptor outer segment"/>
    <property type="evidence" value="ECO:0007669"/>
    <property type="project" value="UniProtKB-SubCell"/>
</dbReference>
<name>A0ABD3V2Q8_SINWO</name>
<gene>
    <name evidence="15" type="ORF">ACJMK2_014163</name>
</gene>
<keyword evidence="16" id="KW-1185">Reference proteome</keyword>
<keyword evidence="12" id="KW-0472">Membrane</keyword>
<keyword evidence="9" id="KW-0325">Glycoprotein</keyword>
<feature type="transmembrane region" description="Helical" evidence="12">
    <location>
        <begin position="195"/>
        <end position="214"/>
    </location>
</feature>
<dbReference type="Pfam" id="PF01390">
    <property type="entry name" value="SEA"/>
    <property type="match status" value="1"/>
</dbReference>
<evidence type="ECO:0000259" key="13">
    <source>
        <dbReference type="PROSITE" id="PS50024"/>
    </source>
</evidence>
<feature type="domain" description="EGF-like" evidence="14">
    <location>
        <begin position="141"/>
        <end position="182"/>
    </location>
</feature>
<keyword evidence="12" id="KW-1133">Transmembrane helix</keyword>
<dbReference type="SUPFAM" id="SSF82671">
    <property type="entry name" value="SEA domain"/>
    <property type="match status" value="1"/>
</dbReference>
<keyword evidence="4" id="KW-0964">Secreted</keyword>
<dbReference type="GO" id="GO:0008201">
    <property type="term" value="F:heparin binding"/>
    <property type="evidence" value="ECO:0007669"/>
    <property type="project" value="UniProtKB-KW"/>
</dbReference>
<dbReference type="InterPro" id="IPR036364">
    <property type="entry name" value="SEA_dom_sf"/>
</dbReference>
<feature type="disulfide bond" evidence="11">
    <location>
        <begin position="149"/>
        <end position="166"/>
    </location>
</feature>
<dbReference type="InterPro" id="IPR000742">
    <property type="entry name" value="EGF"/>
</dbReference>
<evidence type="ECO:0000256" key="6">
    <source>
        <dbReference type="ARBA" id="ARBA00022674"/>
    </source>
</evidence>
<evidence type="ECO:0000256" key="7">
    <source>
        <dbReference type="ARBA" id="ARBA00022729"/>
    </source>
</evidence>
<evidence type="ECO:0000256" key="11">
    <source>
        <dbReference type="PROSITE-ProRule" id="PRU00076"/>
    </source>
</evidence>
<dbReference type="InterPro" id="IPR000082">
    <property type="entry name" value="SEA_dom"/>
</dbReference>
<evidence type="ECO:0000256" key="10">
    <source>
        <dbReference type="ARBA" id="ARBA00023273"/>
    </source>
</evidence>
<dbReference type="PANTHER" id="PTHR12199:SF5">
    <property type="entry name" value="MUCIN-2-LIKE ISOFORM X1"/>
    <property type="match status" value="1"/>
</dbReference>
<evidence type="ECO:0000256" key="5">
    <source>
        <dbReference type="ARBA" id="ARBA00022530"/>
    </source>
</evidence>
<comment type="caution">
    <text evidence="15">The sequence shown here is derived from an EMBL/GenBank/DDBJ whole genome shotgun (WGS) entry which is preliminary data.</text>
</comment>
<proteinExistence type="predicted"/>